<keyword evidence="1" id="KW-0597">Phosphoprotein</keyword>
<proteinExistence type="predicted"/>
<accession>A0ABN6PX59</accession>
<dbReference type="InterPro" id="IPR001789">
    <property type="entry name" value="Sig_transdc_resp-reg_receiver"/>
</dbReference>
<dbReference type="SUPFAM" id="SSF52172">
    <property type="entry name" value="CheY-like"/>
    <property type="match status" value="1"/>
</dbReference>
<dbReference type="CDD" id="cd17557">
    <property type="entry name" value="REC_Rcp-like"/>
    <property type="match status" value="1"/>
</dbReference>
<keyword evidence="4" id="KW-1185">Reference proteome</keyword>
<dbReference type="InterPro" id="IPR011006">
    <property type="entry name" value="CheY-like_superfamily"/>
</dbReference>
<sequence>MIKKLHEPLLVVEDSNEDFRILQRLMQRMSVQNPIHRCTNGDEVLEFLSQQGNDVYSKDEDPPNSKVALRPSVILLDLNLPGIDGRDILDRLKQDNSFKGIPIVVFTTSSNPKDIELCYQKGANGYLVKPMDAQELKKTIQAFVDYWLEANTPPVLD</sequence>
<dbReference type="Gene3D" id="3.40.50.2300">
    <property type="match status" value="1"/>
</dbReference>
<protein>
    <submittedName>
        <fullName evidence="3">Response regulator</fullName>
    </submittedName>
</protein>
<feature type="domain" description="Response regulatory" evidence="2">
    <location>
        <begin position="8"/>
        <end position="144"/>
    </location>
</feature>
<reference evidence="3" key="1">
    <citation type="submission" date="2022-04" db="EMBL/GenBank/DDBJ databases">
        <title>Complete genome sequence of a cyanobacterium, Nostoc sp. SO-36, isolated in Antarctica.</title>
        <authorList>
            <person name="Kanesaki Y."/>
            <person name="Effendi D."/>
            <person name="Sakamoto T."/>
            <person name="Ohtani S."/>
            <person name="Awai K."/>
        </authorList>
    </citation>
    <scope>NUCLEOTIDE SEQUENCE</scope>
    <source>
        <strain evidence="3">SO-36</strain>
    </source>
</reference>
<dbReference type="RefSeq" id="WP_251958168.1">
    <property type="nucleotide sequence ID" value="NZ_AP025732.1"/>
</dbReference>
<name>A0ABN6PX59_NOSCO</name>
<evidence type="ECO:0000256" key="1">
    <source>
        <dbReference type="PROSITE-ProRule" id="PRU00169"/>
    </source>
</evidence>
<dbReference type="PROSITE" id="PS50110">
    <property type="entry name" value="RESPONSE_REGULATORY"/>
    <property type="match status" value="1"/>
</dbReference>
<dbReference type="PANTHER" id="PTHR44520">
    <property type="entry name" value="RESPONSE REGULATOR RCP1-RELATED"/>
    <property type="match status" value="1"/>
</dbReference>
<dbReference type="Pfam" id="PF00072">
    <property type="entry name" value="Response_reg"/>
    <property type="match status" value="1"/>
</dbReference>
<dbReference type="InterPro" id="IPR052893">
    <property type="entry name" value="TCS_response_regulator"/>
</dbReference>
<evidence type="ECO:0000313" key="3">
    <source>
        <dbReference type="EMBL" id="BDI14606.1"/>
    </source>
</evidence>
<evidence type="ECO:0000259" key="2">
    <source>
        <dbReference type="PROSITE" id="PS50110"/>
    </source>
</evidence>
<organism evidence="3 4">
    <name type="scientific">Nostoc cf. commune SO-36</name>
    <dbReference type="NCBI Taxonomy" id="449208"/>
    <lineage>
        <taxon>Bacteria</taxon>
        <taxon>Bacillati</taxon>
        <taxon>Cyanobacteriota</taxon>
        <taxon>Cyanophyceae</taxon>
        <taxon>Nostocales</taxon>
        <taxon>Nostocaceae</taxon>
        <taxon>Nostoc</taxon>
    </lineage>
</organism>
<dbReference type="EMBL" id="AP025732">
    <property type="protein sequence ID" value="BDI14606.1"/>
    <property type="molecule type" value="Genomic_DNA"/>
</dbReference>
<evidence type="ECO:0000313" key="4">
    <source>
        <dbReference type="Proteomes" id="UP001055453"/>
    </source>
</evidence>
<dbReference type="Proteomes" id="UP001055453">
    <property type="component" value="Chromosome"/>
</dbReference>
<dbReference type="SMART" id="SM00448">
    <property type="entry name" value="REC"/>
    <property type="match status" value="1"/>
</dbReference>
<dbReference type="PANTHER" id="PTHR44520:SF2">
    <property type="entry name" value="RESPONSE REGULATOR RCP1"/>
    <property type="match status" value="1"/>
</dbReference>
<feature type="modified residue" description="4-aspartylphosphate" evidence="1">
    <location>
        <position position="77"/>
    </location>
</feature>
<gene>
    <name evidence="3" type="primary">rcp1</name>
    <name evidence="3" type="ORF">ANSO36C_04080</name>
</gene>